<accession>A0AAD4M3J1</accession>
<dbReference type="EMBL" id="WTXG01000037">
    <property type="protein sequence ID" value="KAI0297480.1"/>
    <property type="molecule type" value="Genomic_DNA"/>
</dbReference>
<feature type="compositionally biased region" description="Acidic residues" evidence="1">
    <location>
        <begin position="42"/>
        <end position="52"/>
    </location>
</feature>
<comment type="caution">
    <text evidence="3">The sequence shown here is derived from an EMBL/GenBank/DDBJ whole genome shotgun (WGS) entry which is preliminary data.</text>
</comment>
<feature type="non-terminal residue" evidence="3">
    <location>
        <position position="224"/>
    </location>
</feature>
<feature type="compositionally biased region" description="Basic residues" evidence="1">
    <location>
        <begin position="8"/>
        <end position="28"/>
    </location>
</feature>
<keyword evidence="4" id="KW-1185">Reference proteome</keyword>
<evidence type="ECO:0000313" key="4">
    <source>
        <dbReference type="Proteomes" id="UP001203297"/>
    </source>
</evidence>
<reference evidence="3" key="1">
    <citation type="journal article" date="2022" name="New Phytol.">
        <title>Evolutionary transition to the ectomycorrhizal habit in the genomes of a hyperdiverse lineage of mushroom-forming fungi.</title>
        <authorList>
            <person name="Looney B."/>
            <person name="Miyauchi S."/>
            <person name="Morin E."/>
            <person name="Drula E."/>
            <person name="Courty P.E."/>
            <person name="Kohler A."/>
            <person name="Kuo A."/>
            <person name="LaButti K."/>
            <person name="Pangilinan J."/>
            <person name="Lipzen A."/>
            <person name="Riley R."/>
            <person name="Andreopoulos W."/>
            <person name="He G."/>
            <person name="Johnson J."/>
            <person name="Nolan M."/>
            <person name="Tritt A."/>
            <person name="Barry K.W."/>
            <person name="Grigoriev I.V."/>
            <person name="Nagy L.G."/>
            <person name="Hibbett D."/>
            <person name="Henrissat B."/>
            <person name="Matheny P.B."/>
            <person name="Labbe J."/>
            <person name="Martin F.M."/>
        </authorList>
    </citation>
    <scope>NUCLEOTIDE SEQUENCE</scope>
    <source>
        <strain evidence="3">BPL690</strain>
    </source>
</reference>
<feature type="region of interest" description="Disordered" evidence="1">
    <location>
        <begin position="1"/>
        <end position="86"/>
    </location>
</feature>
<feature type="region of interest" description="Disordered" evidence="1">
    <location>
        <begin position="174"/>
        <end position="214"/>
    </location>
</feature>
<feature type="non-terminal residue" evidence="3">
    <location>
        <position position="1"/>
    </location>
</feature>
<evidence type="ECO:0000256" key="1">
    <source>
        <dbReference type="SAM" id="MobiDB-lite"/>
    </source>
</evidence>
<protein>
    <submittedName>
        <fullName evidence="3">Uncharacterized protein</fullName>
    </submittedName>
</protein>
<sequence>RARERARGRSRGGHGKYLRARGRGHRGGRPAEFQERLLLEGEQPEELDDDEVAEHSARYARRTIGTNADRYEEPGPAIGPDGQPIIEPEVDLSTFLARDRLEDSHGSMLTPAPANDNDVDHSLAHIISIPHAERSSRKGKAQPIEWILPCRKCSMKRMLLKHSRVHLKERLRASATRQMGKTETREHLRRQAKLLKEAPPLPQDPLRPTKSAKAEMEDFLDDLL</sequence>
<name>A0AAD4M3J1_9AGAM</name>
<dbReference type="EMBL" id="WTXG01000025">
    <property type="protein sequence ID" value="KAI0299075.1"/>
    <property type="molecule type" value="Genomic_DNA"/>
</dbReference>
<dbReference type="Proteomes" id="UP001203297">
    <property type="component" value="Unassembled WGS sequence"/>
</dbReference>
<proteinExistence type="predicted"/>
<dbReference type="AlphaFoldDB" id="A0AAD4M3J1"/>
<evidence type="ECO:0000313" key="3">
    <source>
        <dbReference type="EMBL" id="KAI0299075.1"/>
    </source>
</evidence>
<gene>
    <name evidence="3" type="ORF">B0F90DRAFT_1611374</name>
    <name evidence="2" type="ORF">B0F90DRAFT_1611633</name>
</gene>
<evidence type="ECO:0000313" key="2">
    <source>
        <dbReference type="EMBL" id="KAI0297480.1"/>
    </source>
</evidence>
<organism evidence="3 4">
    <name type="scientific">Multifurca ochricompacta</name>
    <dbReference type="NCBI Taxonomy" id="376703"/>
    <lineage>
        <taxon>Eukaryota</taxon>
        <taxon>Fungi</taxon>
        <taxon>Dikarya</taxon>
        <taxon>Basidiomycota</taxon>
        <taxon>Agaricomycotina</taxon>
        <taxon>Agaricomycetes</taxon>
        <taxon>Russulales</taxon>
        <taxon>Russulaceae</taxon>
        <taxon>Multifurca</taxon>
    </lineage>
</organism>